<gene>
    <name evidence="1" type="ORF">NCTC13163_00568</name>
</gene>
<organism evidence="1 2">
    <name type="scientific">Exiguobacterium aurantiacum</name>
    <dbReference type="NCBI Taxonomy" id="33987"/>
    <lineage>
        <taxon>Bacteria</taxon>
        <taxon>Bacillati</taxon>
        <taxon>Bacillota</taxon>
        <taxon>Bacilli</taxon>
        <taxon>Bacillales</taxon>
        <taxon>Bacillales Family XII. Incertae Sedis</taxon>
        <taxon>Exiguobacterium</taxon>
    </lineage>
</organism>
<dbReference type="EMBL" id="UGGP01000001">
    <property type="protein sequence ID" value="STO07223.1"/>
    <property type="molecule type" value="Genomic_DNA"/>
</dbReference>
<protein>
    <recommendedName>
        <fullName evidence="3">Spore coat protein</fullName>
    </recommendedName>
</protein>
<dbReference type="AlphaFoldDB" id="A0A377FS89"/>
<accession>A0A377FS89</accession>
<proteinExistence type="predicted"/>
<dbReference type="OrthoDB" id="2356617at2"/>
<reference evidence="1 2" key="1">
    <citation type="submission" date="2018-06" db="EMBL/GenBank/DDBJ databases">
        <authorList>
            <consortium name="Pathogen Informatics"/>
            <person name="Doyle S."/>
        </authorList>
    </citation>
    <scope>NUCLEOTIDE SEQUENCE [LARGE SCALE GENOMIC DNA]</scope>
    <source>
        <strain evidence="1 2">NCTC13163</strain>
    </source>
</reference>
<dbReference type="STRING" id="1397694.GCA_000702585_01084"/>
<evidence type="ECO:0000313" key="2">
    <source>
        <dbReference type="Proteomes" id="UP000254060"/>
    </source>
</evidence>
<evidence type="ECO:0000313" key="1">
    <source>
        <dbReference type="EMBL" id="STO07223.1"/>
    </source>
</evidence>
<sequence length="66" mass="7486">MAKNKLAIHEVLEIHEMLTLKQAGLVKGYVSEPLIKDDKLKKIARKHLKNTEQAVSELKQLLPNKA</sequence>
<name>A0A377FS89_9BACL</name>
<dbReference type="RefSeq" id="WP_029334338.1">
    <property type="nucleotide sequence ID" value="NZ_UGGP01000001.1"/>
</dbReference>
<evidence type="ECO:0008006" key="3">
    <source>
        <dbReference type="Google" id="ProtNLM"/>
    </source>
</evidence>
<dbReference type="Proteomes" id="UP000254060">
    <property type="component" value="Unassembled WGS sequence"/>
</dbReference>